<reference evidence="3" key="1">
    <citation type="journal article" date="2019" name="Int. J. Syst. Evol. Microbiol.">
        <title>The Global Catalogue of Microorganisms (GCM) 10K type strain sequencing project: providing services to taxonomists for standard genome sequencing and annotation.</title>
        <authorList>
            <consortium name="The Broad Institute Genomics Platform"/>
            <consortium name="The Broad Institute Genome Sequencing Center for Infectious Disease"/>
            <person name="Wu L."/>
            <person name="Ma J."/>
        </authorList>
    </citation>
    <scope>NUCLEOTIDE SEQUENCE [LARGE SCALE GENOMIC DNA]</scope>
    <source>
        <strain evidence="3">CCM 2767</strain>
    </source>
</reference>
<sequence length="103" mass="11317">MMRLTKMLFSRRRWMLWLPLPAAAALSASGGNFLADYIPMLGGGLIFWIPFWLAWWLSDGFKGMSKWPGTGAPNSAAGVNPFTGKSCVVHHLPWGDNYTGGNS</sequence>
<keyword evidence="1" id="KW-0472">Membrane</keyword>
<comment type="caution">
    <text evidence="2">The sequence shown here is derived from an EMBL/GenBank/DDBJ whole genome shotgun (WGS) entry which is preliminary data.</text>
</comment>
<keyword evidence="1" id="KW-0812">Transmembrane</keyword>
<protein>
    <submittedName>
        <fullName evidence="2">Uncharacterized protein</fullName>
    </submittedName>
</protein>
<name>A0A8J3F4P1_9BURK</name>
<organism evidence="2 3">
    <name type="scientific">Oxalicibacterium faecigallinarum</name>
    <dbReference type="NCBI Taxonomy" id="573741"/>
    <lineage>
        <taxon>Bacteria</taxon>
        <taxon>Pseudomonadati</taxon>
        <taxon>Pseudomonadota</taxon>
        <taxon>Betaproteobacteria</taxon>
        <taxon>Burkholderiales</taxon>
        <taxon>Oxalobacteraceae</taxon>
        <taxon>Oxalicibacterium</taxon>
    </lineage>
</organism>
<dbReference type="Proteomes" id="UP000642180">
    <property type="component" value="Unassembled WGS sequence"/>
</dbReference>
<gene>
    <name evidence="2" type="ORF">GCM10008066_30790</name>
</gene>
<evidence type="ECO:0000313" key="3">
    <source>
        <dbReference type="Proteomes" id="UP000642180"/>
    </source>
</evidence>
<evidence type="ECO:0000256" key="1">
    <source>
        <dbReference type="SAM" id="Phobius"/>
    </source>
</evidence>
<keyword evidence="3" id="KW-1185">Reference proteome</keyword>
<accession>A0A8J3F4P1</accession>
<feature type="transmembrane region" description="Helical" evidence="1">
    <location>
        <begin position="40"/>
        <end position="57"/>
    </location>
</feature>
<keyword evidence="1" id="KW-1133">Transmembrane helix</keyword>
<evidence type="ECO:0000313" key="2">
    <source>
        <dbReference type="EMBL" id="GGI21787.1"/>
    </source>
</evidence>
<proteinExistence type="predicted"/>
<dbReference type="AlphaFoldDB" id="A0A8J3F4P1"/>
<dbReference type="RefSeq" id="WP_229726455.1">
    <property type="nucleotide sequence ID" value="NZ_BMDI01000005.1"/>
</dbReference>
<dbReference type="EMBL" id="BMDI01000005">
    <property type="protein sequence ID" value="GGI21787.1"/>
    <property type="molecule type" value="Genomic_DNA"/>
</dbReference>